<dbReference type="Pfam" id="PF14624">
    <property type="entry name" value="Vwaint"/>
    <property type="match status" value="1"/>
</dbReference>
<feature type="non-terminal residue" evidence="3">
    <location>
        <position position="1"/>
    </location>
</feature>
<dbReference type="PROSITE" id="PS50234">
    <property type="entry name" value="VWFA"/>
    <property type="match status" value="1"/>
</dbReference>
<evidence type="ECO:0000313" key="3">
    <source>
        <dbReference type="EMBL" id="KAJ3032845.1"/>
    </source>
</evidence>
<dbReference type="SUPFAM" id="SSF53300">
    <property type="entry name" value="vWA-like"/>
    <property type="match status" value="1"/>
</dbReference>
<dbReference type="PANTHER" id="PTHR10579">
    <property type="entry name" value="CALCIUM-ACTIVATED CHLORIDE CHANNEL REGULATOR"/>
    <property type="match status" value="1"/>
</dbReference>
<proteinExistence type="predicted"/>
<evidence type="ECO:0000256" key="1">
    <source>
        <dbReference type="SAM" id="MobiDB-lite"/>
    </source>
</evidence>
<keyword evidence="4" id="KW-1185">Reference proteome</keyword>
<dbReference type="Pfam" id="PF13519">
    <property type="entry name" value="VWA_2"/>
    <property type="match status" value="1"/>
</dbReference>
<feature type="domain" description="VWFA" evidence="2">
    <location>
        <begin position="62"/>
        <end position="267"/>
    </location>
</feature>
<dbReference type="SMART" id="SM00327">
    <property type="entry name" value="VWA"/>
    <property type="match status" value="1"/>
</dbReference>
<dbReference type="AlphaFoldDB" id="A0AAD5WZ44"/>
<dbReference type="Gene3D" id="3.40.50.410">
    <property type="entry name" value="von Willebrand factor, type A domain"/>
    <property type="match status" value="1"/>
</dbReference>
<sequence length="557" mass="60406">MTLVADHSQPPPSYEEAQQRGSSTIPVELNITASEDPIGPNGDYLVHVNITPPIGTKRAPVDVCCVIDVSGSMASEATMTNEKGDRESDGLTILDLVKHAVKSIVHNLTDGDRLAIVRFSDDAKTLLPLTAMTADGRKLAEKELDQLVPLDCTNLWAGLDMGLDVLKEVQTDASAPLSRMASVLLFTDGIPNVEPPRGHIPMLRQYRDANGGVLPGIVNTFGFGYSLKSALLDEMATEGRGAYSFIPDGSFVGTTFINATSNLLTTMATGARLFVELKNGARLADEEGNERNLNSLNIPLTNLQYGQSKDVILRMKILPLKEANSYLTATLTYQALQDTPENPSQVTALGIRRTNSPTEINTHLFRTEFVSAIRKAMQAMQSGKRDDALGLLKSLQDRIEGSSAATASAVSALLEDLKGQATQAFDLKYYNRWGKHYLPSLIRAHELQICNNFKDPGVQVYGGTLFKSLQSTIEKVFVDLPPPKPSRKPAMRKGSVYGGGRGAAVGGMAQTRADPSSTPSYMSRYYSSANPCFAGWCTVRMEGGKMKRVGELRRGDK</sequence>
<accession>A0AAD5WZ44</accession>
<evidence type="ECO:0000259" key="2">
    <source>
        <dbReference type="PROSITE" id="PS50234"/>
    </source>
</evidence>
<name>A0AAD5WZ44_9FUNG</name>
<dbReference type="InterPro" id="IPR032838">
    <property type="entry name" value="Vwaint_dom"/>
</dbReference>
<feature type="region of interest" description="Disordered" evidence="1">
    <location>
        <begin position="1"/>
        <end position="23"/>
    </location>
</feature>
<dbReference type="PANTHER" id="PTHR10579:SF156">
    <property type="entry name" value="VWFA DOMAIN-CONTAINING PROTEIN"/>
    <property type="match status" value="1"/>
</dbReference>
<protein>
    <recommendedName>
        <fullName evidence="2">VWFA domain-containing protein</fullName>
    </recommendedName>
</protein>
<reference evidence="3" key="1">
    <citation type="submission" date="2020-05" db="EMBL/GenBank/DDBJ databases">
        <title>Phylogenomic resolution of chytrid fungi.</title>
        <authorList>
            <person name="Stajich J.E."/>
            <person name="Amses K."/>
            <person name="Simmons R."/>
            <person name="Seto K."/>
            <person name="Myers J."/>
            <person name="Bonds A."/>
            <person name="Quandt C.A."/>
            <person name="Barry K."/>
            <person name="Liu P."/>
            <person name="Grigoriev I."/>
            <person name="Longcore J.E."/>
            <person name="James T.Y."/>
        </authorList>
    </citation>
    <scope>NUCLEOTIDE SEQUENCE</scope>
    <source>
        <strain evidence="3">JEL0318</strain>
    </source>
</reference>
<dbReference type="InterPro" id="IPR036465">
    <property type="entry name" value="vWFA_dom_sf"/>
</dbReference>
<dbReference type="InterPro" id="IPR051266">
    <property type="entry name" value="CLCR"/>
</dbReference>
<gene>
    <name evidence="3" type="ORF">HK097_005056</name>
</gene>
<dbReference type="EMBL" id="JADGJD010002388">
    <property type="protein sequence ID" value="KAJ3032845.1"/>
    <property type="molecule type" value="Genomic_DNA"/>
</dbReference>
<dbReference type="InterPro" id="IPR002035">
    <property type="entry name" value="VWF_A"/>
</dbReference>
<comment type="caution">
    <text evidence="3">The sequence shown here is derived from an EMBL/GenBank/DDBJ whole genome shotgun (WGS) entry which is preliminary data.</text>
</comment>
<evidence type="ECO:0000313" key="4">
    <source>
        <dbReference type="Proteomes" id="UP001212841"/>
    </source>
</evidence>
<organism evidence="3 4">
    <name type="scientific">Rhizophlyctis rosea</name>
    <dbReference type="NCBI Taxonomy" id="64517"/>
    <lineage>
        <taxon>Eukaryota</taxon>
        <taxon>Fungi</taxon>
        <taxon>Fungi incertae sedis</taxon>
        <taxon>Chytridiomycota</taxon>
        <taxon>Chytridiomycota incertae sedis</taxon>
        <taxon>Chytridiomycetes</taxon>
        <taxon>Rhizophlyctidales</taxon>
        <taxon>Rhizophlyctidaceae</taxon>
        <taxon>Rhizophlyctis</taxon>
    </lineage>
</organism>
<dbReference type="Proteomes" id="UP001212841">
    <property type="component" value="Unassembled WGS sequence"/>
</dbReference>